<proteinExistence type="predicted"/>
<evidence type="ECO:0000313" key="2">
    <source>
        <dbReference type="Proteomes" id="UP001549106"/>
    </source>
</evidence>
<evidence type="ECO:0008006" key="3">
    <source>
        <dbReference type="Google" id="ProtNLM"/>
    </source>
</evidence>
<reference evidence="1 2" key="1">
    <citation type="submission" date="2024-06" db="EMBL/GenBank/DDBJ databases">
        <title>Genomic Encyclopedia of Type Strains, Phase IV (KMG-IV): sequencing the most valuable type-strain genomes for metagenomic binning, comparative biology and taxonomic classification.</title>
        <authorList>
            <person name="Goeker M."/>
        </authorList>
    </citation>
    <scope>NUCLEOTIDE SEQUENCE [LARGE SCALE GENOMIC DNA]</scope>
    <source>
        <strain evidence="1 2">DSM 29492</strain>
    </source>
</reference>
<dbReference type="RefSeq" id="WP_257465302.1">
    <property type="nucleotide sequence ID" value="NZ_JANJZT010000028.1"/>
</dbReference>
<comment type="caution">
    <text evidence="1">The sequence shown here is derived from an EMBL/GenBank/DDBJ whole genome shotgun (WGS) entry which is preliminary data.</text>
</comment>
<dbReference type="InterPro" id="IPR029063">
    <property type="entry name" value="SAM-dependent_MTases_sf"/>
</dbReference>
<name>A0ABV2M8J0_9FIRM</name>
<dbReference type="EMBL" id="JBEPMJ010000028">
    <property type="protein sequence ID" value="MET3751802.1"/>
    <property type="molecule type" value="Genomic_DNA"/>
</dbReference>
<organism evidence="1 2">
    <name type="scientific">Blautia caecimuris</name>
    <dbReference type="NCBI Taxonomy" id="1796615"/>
    <lineage>
        <taxon>Bacteria</taxon>
        <taxon>Bacillati</taxon>
        <taxon>Bacillota</taxon>
        <taxon>Clostridia</taxon>
        <taxon>Lachnospirales</taxon>
        <taxon>Lachnospiraceae</taxon>
        <taxon>Blautia</taxon>
    </lineage>
</organism>
<sequence length="351" mass="40368">MNDLLLHRAAQLLEAEFGPQWRTVADMLGTEGLRKRVGKELTSFMAYPERGEGGNSQWRGNCSPEVVAALLRYCLDDKRYYGKDTSTFTLLDPMSGSGTSKAAADRYQVRSLLYDLNPAPAYGKGNWNALKDEVEDSADLIFFHPPYYNMIQYSGNIWGNPHPDDLSRCENYSDFLEKLNHCIRKFFLALRKGGRLAILVGDMRLHGKFYSMQHDLMRMGDFESFLVKGQFNCVSDNRTYKKPFIPIVTEYALLLKKTDSFIIPFSIRQEGVFSVQNTDILALTWHHLIRMTMESIGGRGALKDLYDLLKEHPKAKKNPHYQERIRATLYEHPDEYIPVSKGYFRLSYPVT</sequence>
<dbReference type="Proteomes" id="UP001549106">
    <property type="component" value="Unassembled WGS sequence"/>
</dbReference>
<evidence type="ECO:0000313" key="1">
    <source>
        <dbReference type="EMBL" id="MET3751802.1"/>
    </source>
</evidence>
<dbReference type="SUPFAM" id="SSF53335">
    <property type="entry name" value="S-adenosyl-L-methionine-dependent methyltransferases"/>
    <property type="match status" value="2"/>
</dbReference>
<gene>
    <name evidence="1" type="ORF">ABID24_003064</name>
</gene>
<keyword evidence="2" id="KW-1185">Reference proteome</keyword>
<accession>A0ABV2M8J0</accession>
<protein>
    <recommendedName>
        <fullName evidence="3">SAM-dependent methyltransferase</fullName>
    </recommendedName>
</protein>
<dbReference type="Gene3D" id="3.40.50.150">
    <property type="entry name" value="Vaccinia Virus protein VP39"/>
    <property type="match status" value="1"/>
</dbReference>